<dbReference type="PROSITE" id="PS51379">
    <property type="entry name" value="4FE4S_FER_2"/>
    <property type="match status" value="2"/>
</dbReference>
<keyword evidence="3" id="KW-0479">Metal-binding</keyword>
<feature type="transmembrane region" description="Helical" evidence="7">
    <location>
        <begin position="242"/>
        <end position="264"/>
    </location>
</feature>
<evidence type="ECO:0000259" key="8">
    <source>
        <dbReference type="PROSITE" id="PS51379"/>
    </source>
</evidence>
<evidence type="ECO:0000256" key="6">
    <source>
        <dbReference type="ARBA" id="ARBA00023014"/>
    </source>
</evidence>
<dbReference type="PANTHER" id="PTHR30176:SF3">
    <property type="entry name" value="FERREDOXIN-TYPE PROTEIN NAPH"/>
    <property type="match status" value="1"/>
</dbReference>
<feature type="transmembrane region" description="Helical" evidence="7">
    <location>
        <begin position="57"/>
        <end position="79"/>
    </location>
</feature>
<dbReference type="EMBL" id="AP024597">
    <property type="protein sequence ID" value="BCU70963.1"/>
    <property type="molecule type" value="Genomic_DNA"/>
</dbReference>
<feature type="transmembrane region" description="Helical" evidence="7">
    <location>
        <begin position="206"/>
        <end position="230"/>
    </location>
</feature>
<keyword evidence="5" id="KW-0408">Iron</keyword>
<feature type="transmembrane region" description="Helical" evidence="7">
    <location>
        <begin position="309"/>
        <end position="327"/>
    </location>
</feature>
<organism evidence="9 10">
    <name type="scientific">Stygiolobus caldivivus</name>
    <dbReference type="NCBI Taxonomy" id="2824673"/>
    <lineage>
        <taxon>Archaea</taxon>
        <taxon>Thermoproteota</taxon>
        <taxon>Thermoprotei</taxon>
        <taxon>Sulfolobales</taxon>
        <taxon>Sulfolobaceae</taxon>
        <taxon>Stygiolobus</taxon>
    </lineage>
</organism>
<feature type="transmembrane region" description="Helical" evidence="7">
    <location>
        <begin position="123"/>
        <end position="143"/>
    </location>
</feature>
<evidence type="ECO:0000256" key="4">
    <source>
        <dbReference type="ARBA" id="ARBA00022982"/>
    </source>
</evidence>
<dbReference type="GO" id="GO:0046872">
    <property type="term" value="F:metal ion binding"/>
    <property type="evidence" value="ECO:0007669"/>
    <property type="project" value="UniProtKB-KW"/>
</dbReference>
<protein>
    <recommendedName>
        <fullName evidence="8">4Fe-4S ferredoxin-type domain-containing protein</fullName>
    </recommendedName>
</protein>
<reference evidence="9 10" key="1">
    <citation type="submission" date="2021-04" db="EMBL/GenBank/DDBJ databases">
        <title>Complete genome sequence of Stygiolobus sp. KN-1.</title>
        <authorList>
            <person name="Nakamura K."/>
            <person name="Sakai H."/>
            <person name="Kurosawa N."/>
        </authorList>
    </citation>
    <scope>NUCLEOTIDE SEQUENCE [LARGE SCALE GENOMIC DNA]</scope>
    <source>
        <strain evidence="9 10">KN-1</strain>
    </source>
</reference>
<feature type="transmembrane region" description="Helical" evidence="7">
    <location>
        <begin position="85"/>
        <end position="102"/>
    </location>
</feature>
<keyword evidence="10" id="KW-1185">Reference proteome</keyword>
<keyword evidence="7" id="KW-0472">Membrane</keyword>
<keyword evidence="6" id="KW-0411">Iron-sulfur</keyword>
<evidence type="ECO:0000313" key="10">
    <source>
        <dbReference type="Proteomes" id="UP000825123"/>
    </source>
</evidence>
<feature type="transmembrane region" description="Helical" evidence="7">
    <location>
        <begin position="347"/>
        <end position="368"/>
    </location>
</feature>
<dbReference type="Pfam" id="PF13237">
    <property type="entry name" value="Fer4_10"/>
    <property type="match status" value="1"/>
</dbReference>
<feature type="domain" description="4Fe-4S ferredoxin-type" evidence="8">
    <location>
        <begin position="394"/>
        <end position="426"/>
    </location>
</feature>
<keyword evidence="2" id="KW-0004">4Fe-4S</keyword>
<keyword evidence="7" id="KW-1133">Transmembrane helix</keyword>
<evidence type="ECO:0000256" key="2">
    <source>
        <dbReference type="ARBA" id="ARBA00022485"/>
    </source>
</evidence>
<gene>
    <name evidence="9" type="ORF">KN1_22600</name>
</gene>
<evidence type="ECO:0000256" key="5">
    <source>
        <dbReference type="ARBA" id="ARBA00023004"/>
    </source>
</evidence>
<dbReference type="InterPro" id="IPR017896">
    <property type="entry name" value="4Fe4S_Fe-S-bd"/>
</dbReference>
<dbReference type="InterPro" id="IPR051684">
    <property type="entry name" value="Electron_Trans/Redox"/>
</dbReference>
<keyword evidence="1" id="KW-0813">Transport</keyword>
<feature type="transmembrane region" description="Helical" evidence="7">
    <location>
        <begin position="163"/>
        <end position="186"/>
    </location>
</feature>
<keyword evidence="4" id="KW-0249">Electron transport</keyword>
<dbReference type="KEGG" id="csty:KN1_22600"/>
<name>A0A8D5ZGI3_9CREN</name>
<keyword evidence="7" id="KW-0812">Transmembrane</keyword>
<accession>A0A8D5ZGI3</accession>
<dbReference type="GO" id="GO:0005886">
    <property type="term" value="C:plasma membrane"/>
    <property type="evidence" value="ECO:0007669"/>
    <property type="project" value="TreeGrafter"/>
</dbReference>
<dbReference type="PANTHER" id="PTHR30176">
    <property type="entry name" value="FERREDOXIN-TYPE PROTEIN NAPH"/>
    <property type="match status" value="1"/>
</dbReference>
<evidence type="ECO:0000256" key="1">
    <source>
        <dbReference type="ARBA" id="ARBA00022448"/>
    </source>
</evidence>
<dbReference type="Proteomes" id="UP000825123">
    <property type="component" value="Chromosome"/>
</dbReference>
<dbReference type="Gene3D" id="3.30.70.20">
    <property type="match status" value="1"/>
</dbReference>
<feature type="domain" description="4Fe-4S ferredoxin-type" evidence="8">
    <location>
        <begin position="429"/>
        <end position="458"/>
    </location>
</feature>
<evidence type="ECO:0000313" key="9">
    <source>
        <dbReference type="EMBL" id="BCU70963.1"/>
    </source>
</evidence>
<dbReference type="AlphaFoldDB" id="A0A8D5ZGI3"/>
<sequence>MIFKVFNTLFLRLIFREEQMANDTTTLILLLSSVLISVGEGITYIKNYKRPSLRINFLKILVLLTEGLIISTILLVLTILSNINILWIISLDFIYLFSVFLMSSKFSPIKGEEKSINNIKVALPLLFLPFATALFLSSDILIYTDQFQPSLGLYDPVWNAISYFVTITGSQWLLVIFGSFFTPLVVHKILSSRSRGNKIRLTLMLLAYWIYSTYLPNFSPVSSIFPYIPYSWFNGFGTFGPLAPSLLIGALGTYAVTAVLSFLFGSRQICSVTCTAPFMLQGTVIGDMKVFNRTAKVGKKMLTSRLSTWYKVVTAAVWVMLLAFATVSLLDQLGYTNFYILGNDPTVLYVAVYFNLLWYLQFLLIPFVGNYSCVNMGICTWGSFNQLFGRLGFFRLKVRDTQTCLNCKTVDCAKACPVGITDMRAAFIKKGELRSFKCIGTGECIESCPHDNIFIYDFRNWLKENYKKQMK</sequence>
<proteinExistence type="predicted"/>
<dbReference type="GO" id="GO:0051539">
    <property type="term" value="F:4 iron, 4 sulfur cluster binding"/>
    <property type="evidence" value="ECO:0007669"/>
    <property type="project" value="UniProtKB-KW"/>
</dbReference>
<evidence type="ECO:0000256" key="3">
    <source>
        <dbReference type="ARBA" id="ARBA00022723"/>
    </source>
</evidence>
<feature type="transmembrane region" description="Helical" evidence="7">
    <location>
        <begin position="26"/>
        <end position="45"/>
    </location>
</feature>
<dbReference type="SUPFAM" id="SSF54862">
    <property type="entry name" value="4Fe-4S ferredoxins"/>
    <property type="match status" value="1"/>
</dbReference>
<evidence type="ECO:0000256" key="7">
    <source>
        <dbReference type="SAM" id="Phobius"/>
    </source>
</evidence>